<feature type="domain" description="Resolvase/invertase-type recombinase catalytic" evidence="1">
    <location>
        <begin position="1"/>
        <end position="28"/>
    </location>
</feature>
<dbReference type="Pfam" id="PF13408">
    <property type="entry name" value="Zn_ribbon_recom"/>
    <property type="match status" value="1"/>
</dbReference>
<accession>T1ABQ3</accession>
<proteinExistence type="predicted"/>
<feature type="domain" description="Recombinase" evidence="2">
    <location>
        <begin position="37"/>
        <end position="147"/>
    </location>
</feature>
<protein>
    <submittedName>
        <fullName evidence="3">DNA recombinase</fullName>
    </submittedName>
</protein>
<dbReference type="EMBL" id="AUZY01010541">
    <property type="protein sequence ID" value="EQD38339.1"/>
    <property type="molecule type" value="Genomic_DNA"/>
</dbReference>
<dbReference type="PANTHER" id="PTHR30461">
    <property type="entry name" value="DNA-INVERTASE FROM LAMBDOID PROPHAGE"/>
    <property type="match status" value="1"/>
</dbReference>
<evidence type="ECO:0000259" key="1">
    <source>
        <dbReference type="PROSITE" id="PS51736"/>
    </source>
</evidence>
<dbReference type="Gene3D" id="3.90.1750.20">
    <property type="entry name" value="Putative Large Serine Recombinase, Chain B, Domain 2"/>
    <property type="match status" value="1"/>
</dbReference>
<gene>
    <name evidence="3" type="ORF">B1B_15849</name>
</gene>
<evidence type="ECO:0000313" key="3">
    <source>
        <dbReference type="EMBL" id="EQD38339.1"/>
    </source>
</evidence>
<dbReference type="Pfam" id="PF07508">
    <property type="entry name" value="Recombinase"/>
    <property type="match status" value="1"/>
</dbReference>
<dbReference type="PROSITE" id="PS51737">
    <property type="entry name" value="RECOMBINASE_DNA_BIND"/>
    <property type="match status" value="1"/>
</dbReference>
<sequence>MQGVFAEYERTKIVERTRRGKLYKARMGLLVWQGPPPYGYRIVRGPKGAPTTISIDEREAPWVRKMFEWVVEESLSARQVAKRLNRLGVAPRRAACWNQGSVQVMLRNPAYTGTAYYNRHESAEPGRRRNPAAYPRNWKSSRRMRPKEEWIPVPVPALVSSERQERALEEIRTHRWRFARNTLYPYLLRTLVVCGECGRRMCAMTPRSWWPHHTRGGREWYPYYECPTHKQSPEDTGHLTKCSSRRVRADRLDEVVWRSLGEFLQRPEVLKVEIAAYAEDRRSSARGEASEEKRLVERQRQLERQRARLVDAYQAGLLEVSELRQRGERLEIEQGEIRRREEELQALKASGARVEEIYQEVEVFCARLREGMDRL</sequence>
<dbReference type="InterPro" id="IPR006119">
    <property type="entry name" value="Resolv_N"/>
</dbReference>
<dbReference type="GO" id="GO:0003677">
    <property type="term" value="F:DNA binding"/>
    <property type="evidence" value="ECO:0007669"/>
    <property type="project" value="InterPro"/>
</dbReference>
<dbReference type="PANTHER" id="PTHR30461:SF23">
    <property type="entry name" value="DNA RECOMBINASE-RELATED"/>
    <property type="match status" value="1"/>
</dbReference>
<feature type="non-terminal residue" evidence="3">
    <location>
        <position position="375"/>
    </location>
</feature>
<dbReference type="GO" id="GO:0000150">
    <property type="term" value="F:DNA strand exchange activity"/>
    <property type="evidence" value="ECO:0007669"/>
    <property type="project" value="InterPro"/>
</dbReference>
<dbReference type="AlphaFoldDB" id="T1ABQ3"/>
<dbReference type="InterPro" id="IPR011109">
    <property type="entry name" value="DNA_bind_recombinase_dom"/>
</dbReference>
<dbReference type="InterPro" id="IPR025827">
    <property type="entry name" value="Zn_ribbon_recom_dom"/>
</dbReference>
<organism evidence="3">
    <name type="scientific">mine drainage metagenome</name>
    <dbReference type="NCBI Taxonomy" id="410659"/>
    <lineage>
        <taxon>unclassified sequences</taxon>
        <taxon>metagenomes</taxon>
        <taxon>ecological metagenomes</taxon>
    </lineage>
</organism>
<reference evidence="3" key="2">
    <citation type="journal article" date="2014" name="ISME J.">
        <title>Microbial stratification in low pH oxic and suboxic macroscopic growths along an acid mine drainage.</title>
        <authorList>
            <person name="Mendez-Garcia C."/>
            <person name="Mesa V."/>
            <person name="Sprenger R.R."/>
            <person name="Richter M."/>
            <person name="Diez M.S."/>
            <person name="Solano J."/>
            <person name="Bargiela R."/>
            <person name="Golyshina O.V."/>
            <person name="Manteca A."/>
            <person name="Ramos J.L."/>
            <person name="Gallego J.R."/>
            <person name="Llorente I."/>
            <person name="Martins Dos Santos V.A."/>
            <person name="Jensen O.N."/>
            <person name="Pelaez A.I."/>
            <person name="Sanchez J."/>
            <person name="Ferrer M."/>
        </authorList>
    </citation>
    <scope>NUCLEOTIDE SEQUENCE</scope>
</reference>
<reference evidence="3" key="1">
    <citation type="submission" date="2013-08" db="EMBL/GenBank/DDBJ databases">
        <authorList>
            <person name="Mendez C."/>
            <person name="Richter M."/>
            <person name="Ferrer M."/>
            <person name="Sanchez J."/>
        </authorList>
    </citation>
    <scope>NUCLEOTIDE SEQUENCE</scope>
</reference>
<name>T1ABQ3_9ZZZZ</name>
<dbReference type="InterPro" id="IPR038109">
    <property type="entry name" value="DNA_bind_recomb_sf"/>
</dbReference>
<comment type="caution">
    <text evidence="3">The sequence shown here is derived from an EMBL/GenBank/DDBJ whole genome shotgun (WGS) entry which is preliminary data.</text>
</comment>
<evidence type="ECO:0000259" key="2">
    <source>
        <dbReference type="PROSITE" id="PS51737"/>
    </source>
</evidence>
<dbReference type="PROSITE" id="PS51736">
    <property type="entry name" value="RECOMBINASES_3"/>
    <property type="match status" value="1"/>
</dbReference>
<dbReference type="InterPro" id="IPR050639">
    <property type="entry name" value="SSR_resolvase"/>
</dbReference>